<dbReference type="InterPro" id="IPR054579">
    <property type="entry name" value="GCE-like_dom"/>
</dbReference>
<evidence type="ECO:0000256" key="1">
    <source>
        <dbReference type="ARBA" id="ARBA00022487"/>
    </source>
</evidence>
<name>A0A9X2XNT8_9BACT</name>
<reference evidence="6" key="1">
    <citation type="submission" date="2022-09" db="EMBL/GenBank/DDBJ databases">
        <authorList>
            <person name="Yuan C."/>
            <person name="Ke Z."/>
        </authorList>
    </citation>
    <scope>NUCLEOTIDE SEQUENCE</scope>
    <source>
        <strain evidence="6">LB-8</strain>
    </source>
</reference>
<feature type="chain" id="PRO_5040748237" evidence="4">
    <location>
        <begin position="25"/>
        <end position="432"/>
    </location>
</feature>
<organism evidence="6 7">
    <name type="scientific">Paraflavisolibacter caeni</name>
    <dbReference type="NCBI Taxonomy" id="2982496"/>
    <lineage>
        <taxon>Bacteria</taxon>
        <taxon>Pseudomonadati</taxon>
        <taxon>Bacteroidota</taxon>
        <taxon>Chitinophagia</taxon>
        <taxon>Chitinophagales</taxon>
        <taxon>Chitinophagaceae</taxon>
        <taxon>Paraflavisolibacter</taxon>
    </lineage>
</organism>
<keyword evidence="1" id="KW-0719">Serine esterase</keyword>
<dbReference type="Gene3D" id="3.40.50.1820">
    <property type="entry name" value="alpha/beta hydrolase"/>
    <property type="match status" value="1"/>
</dbReference>
<reference evidence="6" key="2">
    <citation type="submission" date="2023-04" db="EMBL/GenBank/DDBJ databases">
        <title>Paracnuella aquatica gen. nov., sp. nov., a member of the family Chitinophagaceae isolated from a hot spring.</title>
        <authorList>
            <person name="Wang C."/>
        </authorList>
    </citation>
    <scope>NUCLEOTIDE SEQUENCE</scope>
    <source>
        <strain evidence="6">LB-8</strain>
    </source>
</reference>
<keyword evidence="7" id="KW-1185">Reference proteome</keyword>
<protein>
    <submittedName>
        <fullName evidence="6">S9 family peptidase</fullName>
    </submittedName>
</protein>
<dbReference type="GO" id="GO:0052689">
    <property type="term" value="F:carboxylic ester hydrolase activity"/>
    <property type="evidence" value="ECO:0007669"/>
    <property type="project" value="UniProtKB-KW"/>
</dbReference>
<dbReference type="Pfam" id="PF22244">
    <property type="entry name" value="GCE_fung"/>
    <property type="match status" value="1"/>
</dbReference>
<evidence type="ECO:0000313" key="7">
    <source>
        <dbReference type="Proteomes" id="UP001155483"/>
    </source>
</evidence>
<feature type="domain" description="4-O-methyl-glucuronoyl methylesterase-like" evidence="5">
    <location>
        <begin position="235"/>
        <end position="384"/>
    </location>
</feature>
<evidence type="ECO:0000256" key="4">
    <source>
        <dbReference type="SAM" id="SignalP"/>
    </source>
</evidence>
<feature type="signal peptide" evidence="4">
    <location>
        <begin position="1"/>
        <end position="24"/>
    </location>
</feature>
<dbReference type="SUPFAM" id="SSF53474">
    <property type="entry name" value="alpha/beta-Hydrolases"/>
    <property type="match status" value="1"/>
</dbReference>
<dbReference type="RefSeq" id="WP_279297053.1">
    <property type="nucleotide sequence ID" value="NZ_JAOTIF010000006.1"/>
</dbReference>
<evidence type="ECO:0000256" key="2">
    <source>
        <dbReference type="ARBA" id="ARBA00022729"/>
    </source>
</evidence>
<comment type="caution">
    <text evidence="6">The sequence shown here is derived from an EMBL/GenBank/DDBJ whole genome shotgun (WGS) entry which is preliminary data.</text>
</comment>
<keyword evidence="2 4" id="KW-0732">Signal</keyword>
<gene>
    <name evidence="6" type="ORF">OCK74_10835</name>
</gene>
<evidence type="ECO:0000256" key="3">
    <source>
        <dbReference type="ARBA" id="ARBA00022801"/>
    </source>
</evidence>
<evidence type="ECO:0000259" key="5">
    <source>
        <dbReference type="Pfam" id="PF22244"/>
    </source>
</evidence>
<dbReference type="EMBL" id="JAOTIF010000006">
    <property type="protein sequence ID" value="MCU7549613.1"/>
    <property type="molecule type" value="Genomic_DNA"/>
</dbReference>
<evidence type="ECO:0000313" key="6">
    <source>
        <dbReference type="EMBL" id="MCU7549613.1"/>
    </source>
</evidence>
<keyword evidence="3" id="KW-0378">Hydrolase</keyword>
<proteinExistence type="predicted"/>
<sequence>MKLFSINKLVILVVSILASSFLYAQTENLPKTSAGFPVNYNEDSVGNYTLPDVLTLQNGNKVTDTKTWNEKRRPELIKLFEEQQFGKMPSRPAEMTFNVFDKGTPAFNGKAIRKQVTVYFTKDTTQHKMDLLIYLPANANKPAPLLLVINFAANSNAVDDPGVKQGYIWSREGQKIPAAQGRSMGKLDVASFVAEGIGIATVYYGDIEPDFKGGIQFGIRGHYLKPGTTQPAPDEWGAISAWSWGLSRAMDYFETDKQIDAKRVALQGTSRLGKTVLWTGAHDPRYKLVIASCSGEGGAALSRRNYGENIAHMTDTSRYYYQFAPNRHNYATDFNSAPVDAHMLVALMAPRPLLLQTGDTDYWSDPKGEFLAAVAAEPVYKLFGKKGPGTDVMPKAGEQTMLNTLGYYMHAGGHGTIPSDWPVYIAYLKKYL</sequence>
<dbReference type="AlphaFoldDB" id="A0A9X2XNT8"/>
<dbReference type="InterPro" id="IPR029058">
    <property type="entry name" value="AB_hydrolase_fold"/>
</dbReference>
<dbReference type="Proteomes" id="UP001155483">
    <property type="component" value="Unassembled WGS sequence"/>
</dbReference>
<accession>A0A9X2XNT8</accession>